<evidence type="ECO:0000256" key="4">
    <source>
        <dbReference type="ARBA" id="ARBA00023015"/>
    </source>
</evidence>
<evidence type="ECO:0000259" key="9">
    <source>
        <dbReference type="PROSITE" id="PS50045"/>
    </source>
</evidence>
<evidence type="ECO:0000256" key="7">
    <source>
        <dbReference type="ARBA" id="ARBA00029500"/>
    </source>
</evidence>
<dbReference type="CDD" id="cd00130">
    <property type="entry name" value="PAS"/>
    <property type="match status" value="1"/>
</dbReference>
<dbReference type="PROSITE" id="PS00675">
    <property type="entry name" value="SIGMA54_INTERACT_1"/>
    <property type="match status" value="1"/>
</dbReference>
<dbReference type="RefSeq" id="WP_093883989.1">
    <property type="nucleotide sequence ID" value="NZ_FOBS01000019.1"/>
</dbReference>
<evidence type="ECO:0000256" key="8">
    <source>
        <dbReference type="SAM" id="Coils"/>
    </source>
</evidence>
<dbReference type="Pfam" id="PF18024">
    <property type="entry name" value="HTH_50"/>
    <property type="match status" value="1"/>
</dbReference>
<dbReference type="EMBL" id="FOBS01000019">
    <property type="protein sequence ID" value="SEM51096.1"/>
    <property type="molecule type" value="Genomic_DNA"/>
</dbReference>
<feature type="domain" description="PAS" evidence="10">
    <location>
        <begin position="67"/>
        <end position="111"/>
    </location>
</feature>
<proteinExistence type="predicted"/>
<keyword evidence="3" id="KW-0067">ATP-binding</keyword>
<dbReference type="SUPFAM" id="SSF55785">
    <property type="entry name" value="PYP-like sensor domain (PAS domain)"/>
    <property type="match status" value="1"/>
</dbReference>
<dbReference type="InterPro" id="IPR003593">
    <property type="entry name" value="AAA+_ATPase"/>
</dbReference>
<name>A0A1H7YY66_9BACT</name>
<evidence type="ECO:0000256" key="2">
    <source>
        <dbReference type="ARBA" id="ARBA00022797"/>
    </source>
</evidence>
<evidence type="ECO:0000313" key="12">
    <source>
        <dbReference type="EMBL" id="SEM51096.1"/>
    </source>
</evidence>
<dbReference type="PROSITE" id="PS50045">
    <property type="entry name" value="SIGMA54_INTERACT_4"/>
    <property type="match status" value="1"/>
</dbReference>
<reference evidence="12 13" key="1">
    <citation type="submission" date="2016-10" db="EMBL/GenBank/DDBJ databases">
        <authorList>
            <person name="de Groot N.N."/>
        </authorList>
    </citation>
    <scope>NUCLEOTIDE SEQUENCE [LARGE SCALE GENOMIC DNA]</scope>
    <source>
        <strain evidence="12 13">DSM 8423</strain>
    </source>
</reference>
<dbReference type="NCBIfam" id="TIGR00229">
    <property type="entry name" value="sensory_box"/>
    <property type="match status" value="1"/>
</dbReference>
<feature type="domain" description="PAC" evidence="11">
    <location>
        <begin position="135"/>
        <end position="187"/>
    </location>
</feature>
<dbReference type="GO" id="GO:0003677">
    <property type="term" value="F:DNA binding"/>
    <property type="evidence" value="ECO:0007669"/>
    <property type="project" value="UniProtKB-KW"/>
</dbReference>
<dbReference type="InterPro" id="IPR030828">
    <property type="entry name" value="HTH_TyrR"/>
</dbReference>
<dbReference type="InterPro" id="IPR000700">
    <property type="entry name" value="PAS-assoc_C"/>
</dbReference>
<dbReference type="Gene3D" id="1.10.8.60">
    <property type="match status" value="1"/>
</dbReference>
<dbReference type="InterPro" id="IPR013767">
    <property type="entry name" value="PAS_fold"/>
</dbReference>
<protein>
    <recommendedName>
        <fullName evidence="7">HTH-type transcriptional regulatory protein TyrR</fullName>
    </recommendedName>
</protein>
<evidence type="ECO:0000256" key="6">
    <source>
        <dbReference type="ARBA" id="ARBA00023163"/>
    </source>
</evidence>
<dbReference type="InterPro" id="IPR035965">
    <property type="entry name" value="PAS-like_dom_sf"/>
</dbReference>
<dbReference type="STRING" id="43775.SAMN04489760_11916"/>
<dbReference type="FunFam" id="3.40.50.300:FF:000006">
    <property type="entry name" value="DNA-binding transcriptional regulator NtrC"/>
    <property type="match status" value="1"/>
</dbReference>
<dbReference type="Pfam" id="PF00158">
    <property type="entry name" value="Sigma54_activat"/>
    <property type="match status" value="1"/>
</dbReference>
<dbReference type="InterPro" id="IPR025944">
    <property type="entry name" value="Sigma_54_int_dom_CS"/>
</dbReference>
<dbReference type="PROSITE" id="PS00688">
    <property type="entry name" value="SIGMA54_INTERACT_3"/>
    <property type="match status" value="1"/>
</dbReference>
<evidence type="ECO:0000259" key="10">
    <source>
        <dbReference type="PROSITE" id="PS50112"/>
    </source>
</evidence>
<dbReference type="GO" id="GO:0006355">
    <property type="term" value="P:regulation of DNA-templated transcription"/>
    <property type="evidence" value="ECO:0007669"/>
    <property type="project" value="InterPro"/>
</dbReference>
<keyword evidence="8" id="KW-0175">Coiled coil</keyword>
<dbReference type="PANTHER" id="PTHR32071:SF57">
    <property type="entry name" value="C4-DICARBOXYLATE TRANSPORT TRANSCRIPTIONAL REGULATORY PROTEIN DCTD"/>
    <property type="match status" value="1"/>
</dbReference>
<keyword evidence="1" id="KW-0547">Nucleotide-binding</keyword>
<keyword evidence="4" id="KW-0805">Transcription regulation</keyword>
<feature type="coiled-coil region" evidence="8">
    <location>
        <begin position="178"/>
        <end position="205"/>
    </location>
</feature>
<dbReference type="Pfam" id="PF25601">
    <property type="entry name" value="AAA_lid_14"/>
    <property type="match status" value="1"/>
</dbReference>
<evidence type="ECO:0000259" key="11">
    <source>
        <dbReference type="PROSITE" id="PS50113"/>
    </source>
</evidence>
<dbReference type="AlphaFoldDB" id="A0A1H7YY66"/>
<feature type="domain" description="Sigma-54 factor interaction" evidence="9">
    <location>
        <begin position="212"/>
        <end position="442"/>
    </location>
</feature>
<accession>A0A1H7YY66</accession>
<dbReference type="GO" id="GO:0005524">
    <property type="term" value="F:ATP binding"/>
    <property type="evidence" value="ECO:0007669"/>
    <property type="project" value="UniProtKB-KW"/>
</dbReference>
<dbReference type="OrthoDB" id="9763792at2"/>
<keyword evidence="5" id="KW-0238">DNA-binding</keyword>
<dbReference type="CDD" id="cd00009">
    <property type="entry name" value="AAA"/>
    <property type="match status" value="1"/>
</dbReference>
<dbReference type="InterPro" id="IPR058031">
    <property type="entry name" value="AAA_lid_NorR"/>
</dbReference>
<dbReference type="InterPro" id="IPR027417">
    <property type="entry name" value="P-loop_NTPase"/>
</dbReference>
<evidence type="ECO:0000256" key="3">
    <source>
        <dbReference type="ARBA" id="ARBA00022840"/>
    </source>
</evidence>
<dbReference type="InterPro" id="IPR025662">
    <property type="entry name" value="Sigma_54_int_dom_ATP-bd_1"/>
</dbReference>
<dbReference type="PROSITE" id="PS00676">
    <property type="entry name" value="SIGMA54_INTERACT_2"/>
    <property type="match status" value="1"/>
</dbReference>
<evidence type="ECO:0000256" key="5">
    <source>
        <dbReference type="ARBA" id="ARBA00023125"/>
    </source>
</evidence>
<dbReference type="InterPro" id="IPR025943">
    <property type="entry name" value="Sigma_54_int_dom_ATP-bd_2"/>
</dbReference>
<dbReference type="PROSITE" id="PS50113">
    <property type="entry name" value="PAC"/>
    <property type="match status" value="1"/>
</dbReference>
<keyword evidence="2" id="KW-0058">Aromatic hydrocarbons catabolism</keyword>
<dbReference type="InterPro" id="IPR000014">
    <property type="entry name" value="PAS"/>
</dbReference>
<dbReference type="InterPro" id="IPR002078">
    <property type="entry name" value="Sigma_54_int"/>
</dbReference>
<dbReference type="Gene3D" id="1.10.10.60">
    <property type="entry name" value="Homeodomain-like"/>
    <property type="match status" value="1"/>
</dbReference>
<dbReference type="InterPro" id="IPR009057">
    <property type="entry name" value="Homeodomain-like_sf"/>
</dbReference>
<sequence>MGSDMIYEMVTEDIIRTITDEINIGSLAVERLCQILSDSEVAGEVLSRVITREKFHGLNLLEVINIEFKELNSIFQDSYDGICIVNKNGVVTRVNKAFERLTGIKLKHVLGINLHKIKQEDRYFDTMVSLKVLETGKPVSILQKLTSGKEIMAIGNPVFDESGKIIWAVVNLRDVTELKQLEEKLRKTQELNAQYLLEMETLRKKYTREHCLVSKSREMENIIELATRVALVESPVLIHGESGVGKEIIANILHSMNTKRKKAPLIKVNCGAIPKELIESEFFGYEPGAFTGASRCGKPGFFELANKGTIFLDEIGELPLGLQVKLLRVLQEHEITRLGGIKTVKIDVRVVAATNRDLEMMIKEKSFREDLYYRINVIPIRIPSLRERKDDIAPLLFHFLDLYNKKYDLKKSLSDEVVECLLKYDWPGNVRELINLIERLVVTSDAQQITLENLPPRYRTQTNNSFNPTNQMNLAEAMEEFERHLVNQALNTHKSTRKAAKALGISQSTCARLAKKYRVNYG</sequence>
<dbReference type="Gene3D" id="3.40.50.300">
    <property type="entry name" value="P-loop containing nucleotide triphosphate hydrolases"/>
    <property type="match status" value="1"/>
</dbReference>
<dbReference type="PANTHER" id="PTHR32071">
    <property type="entry name" value="TRANSCRIPTIONAL REGULATORY PROTEIN"/>
    <property type="match status" value="1"/>
</dbReference>
<gene>
    <name evidence="12" type="ORF">SAMN04489760_11916</name>
</gene>
<dbReference type="SUPFAM" id="SSF46689">
    <property type="entry name" value="Homeodomain-like"/>
    <property type="match status" value="1"/>
</dbReference>
<dbReference type="Pfam" id="PF00989">
    <property type="entry name" value="PAS"/>
    <property type="match status" value="1"/>
</dbReference>
<keyword evidence="13" id="KW-1185">Reference proteome</keyword>
<dbReference type="PROSITE" id="PS50112">
    <property type="entry name" value="PAS"/>
    <property type="match status" value="1"/>
</dbReference>
<dbReference type="SMART" id="SM00091">
    <property type="entry name" value="PAS"/>
    <property type="match status" value="1"/>
</dbReference>
<dbReference type="Gene3D" id="3.30.450.20">
    <property type="entry name" value="PAS domain"/>
    <property type="match status" value="1"/>
</dbReference>
<keyword evidence="6" id="KW-0804">Transcription</keyword>
<dbReference type="Proteomes" id="UP000198744">
    <property type="component" value="Unassembled WGS sequence"/>
</dbReference>
<dbReference type="SMART" id="SM00382">
    <property type="entry name" value="AAA"/>
    <property type="match status" value="1"/>
</dbReference>
<evidence type="ECO:0000313" key="13">
    <source>
        <dbReference type="Proteomes" id="UP000198744"/>
    </source>
</evidence>
<dbReference type="SUPFAM" id="SSF52540">
    <property type="entry name" value="P-loop containing nucleoside triphosphate hydrolases"/>
    <property type="match status" value="1"/>
</dbReference>
<evidence type="ECO:0000256" key="1">
    <source>
        <dbReference type="ARBA" id="ARBA00022741"/>
    </source>
</evidence>
<organism evidence="12 13">
    <name type="scientific">Syntrophus gentianae</name>
    <dbReference type="NCBI Taxonomy" id="43775"/>
    <lineage>
        <taxon>Bacteria</taxon>
        <taxon>Pseudomonadati</taxon>
        <taxon>Thermodesulfobacteriota</taxon>
        <taxon>Syntrophia</taxon>
        <taxon>Syntrophales</taxon>
        <taxon>Syntrophaceae</taxon>
        <taxon>Syntrophus</taxon>
    </lineage>
</organism>